<gene>
    <name evidence="1" type="ORF">AKJ09_02284</name>
</gene>
<dbReference type="AlphaFoldDB" id="A0A0K1PQ02"/>
<protein>
    <submittedName>
        <fullName evidence="1">Uncharacterized protein</fullName>
    </submittedName>
</protein>
<dbReference type="KEGG" id="llu:AKJ09_02284"/>
<proteinExistence type="predicted"/>
<name>A0A0K1PQ02_9BACT</name>
<evidence type="ECO:0000313" key="2">
    <source>
        <dbReference type="Proteomes" id="UP000064967"/>
    </source>
</evidence>
<accession>A0A0K1PQ02</accession>
<organism evidence="1 2">
    <name type="scientific">Labilithrix luteola</name>
    <dbReference type="NCBI Taxonomy" id="1391654"/>
    <lineage>
        <taxon>Bacteria</taxon>
        <taxon>Pseudomonadati</taxon>
        <taxon>Myxococcota</taxon>
        <taxon>Polyangia</taxon>
        <taxon>Polyangiales</taxon>
        <taxon>Labilitrichaceae</taxon>
        <taxon>Labilithrix</taxon>
    </lineage>
</organism>
<dbReference type="STRING" id="1391654.AKJ09_02284"/>
<evidence type="ECO:0000313" key="1">
    <source>
        <dbReference type="EMBL" id="AKU95620.1"/>
    </source>
</evidence>
<reference evidence="1 2" key="1">
    <citation type="submission" date="2015-08" db="EMBL/GenBank/DDBJ databases">
        <authorList>
            <person name="Babu N.S."/>
            <person name="Beckwith C.J."/>
            <person name="Beseler K.G."/>
            <person name="Brison A."/>
            <person name="Carone J.V."/>
            <person name="Caskin T.P."/>
            <person name="Diamond M."/>
            <person name="Durham M.E."/>
            <person name="Foxe J.M."/>
            <person name="Go M."/>
            <person name="Henderson B.A."/>
            <person name="Jones I.B."/>
            <person name="McGettigan J.A."/>
            <person name="Micheletti S.J."/>
            <person name="Nasrallah M.E."/>
            <person name="Ortiz D."/>
            <person name="Piller C.R."/>
            <person name="Privatt S.R."/>
            <person name="Schneider S.L."/>
            <person name="Sharp S."/>
            <person name="Smith T.C."/>
            <person name="Stanton J.D."/>
            <person name="Ullery H.E."/>
            <person name="Wilson R.J."/>
            <person name="Serrano M.G."/>
            <person name="Buck G."/>
            <person name="Lee V."/>
            <person name="Wang Y."/>
            <person name="Carvalho R."/>
            <person name="Voegtly L."/>
            <person name="Shi R."/>
            <person name="Duckworth R."/>
            <person name="Johnson A."/>
            <person name="Loviza R."/>
            <person name="Walstead R."/>
            <person name="Shah Z."/>
            <person name="Kiflezghi M."/>
            <person name="Wade K."/>
            <person name="Ball S.L."/>
            <person name="Bradley K.W."/>
            <person name="Asai D.J."/>
            <person name="Bowman C.A."/>
            <person name="Russell D.A."/>
            <person name="Pope W.H."/>
            <person name="Jacobs-Sera D."/>
            <person name="Hendrix R.W."/>
            <person name="Hatfull G.F."/>
        </authorList>
    </citation>
    <scope>NUCLEOTIDE SEQUENCE [LARGE SCALE GENOMIC DNA]</scope>
    <source>
        <strain evidence="1 2">DSM 27648</strain>
    </source>
</reference>
<sequence length="68" mass="7705">MVLMDPEASCSACRATFDEWAALELVARIESTEVERLIRGWSANLCIEVRACRWCGKGITRKCEWVSP</sequence>
<keyword evidence="2" id="KW-1185">Reference proteome</keyword>
<dbReference type="Proteomes" id="UP000064967">
    <property type="component" value="Chromosome"/>
</dbReference>
<dbReference type="EMBL" id="CP012333">
    <property type="protein sequence ID" value="AKU95620.1"/>
    <property type="molecule type" value="Genomic_DNA"/>
</dbReference>